<accession>A0ABT9QUD4</accession>
<feature type="region of interest" description="Disordered" evidence="1">
    <location>
        <begin position="604"/>
        <end position="642"/>
    </location>
</feature>
<evidence type="ECO:0000313" key="3">
    <source>
        <dbReference type="Proteomes" id="UP001225356"/>
    </source>
</evidence>
<organism evidence="2 3">
    <name type="scientific">Streptosporangium lutulentum</name>
    <dbReference type="NCBI Taxonomy" id="1461250"/>
    <lineage>
        <taxon>Bacteria</taxon>
        <taxon>Bacillati</taxon>
        <taxon>Actinomycetota</taxon>
        <taxon>Actinomycetes</taxon>
        <taxon>Streptosporangiales</taxon>
        <taxon>Streptosporangiaceae</taxon>
        <taxon>Streptosporangium</taxon>
    </lineage>
</organism>
<name>A0ABT9QUD4_9ACTN</name>
<evidence type="ECO:0000313" key="2">
    <source>
        <dbReference type="EMBL" id="MDP9850375.1"/>
    </source>
</evidence>
<gene>
    <name evidence="2" type="ORF">J2853_009671</name>
</gene>
<evidence type="ECO:0000256" key="1">
    <source>
        <dbReference type="SAM" id="MobiDB-lite"/>
    </source>
</evidence>
<keyword evidence="3" id="KW-1185">Reference proteome</keyword>
<dbReference type="RefSeq" id="WP_307569355.1">
    <property type="nucleotide sequence ID" value="NZ_JAUSQU010000003.1"/>
</dbReference>
<feature type="region of interest" description="Disordered" evidence="1">
    <location>
        <begin position="520"/>
        <end position="569"/>
    </location>
</feature>
<proteinExistence type="predicted"/>
<reference evidence="2 3" key="1">
    <citation type="submission" date="2023-07" db="EMBL/GenBank/DDBJ databases">
        <title>Sequencing the genomes of 1000 actinobacteria strains.</title>
        <authorList>
            <person name="Klenk H.-P."/>
        </authorList>
    </citation>
    <scope>NUCLEOTIDE SEQUENCE [LARGE SCALE GENOMIC DNA]</scope>
    <source>
        <strain evidence="2 3">DSM 46740</strain>
    </source>
</reference>
<feature type="compositionally biased region" description="Basic residues" evidence="1">
    <location>
        <begin position="620"/>
        <end position="632"/>
    </location>
</feature>
<dbReference type="Proteomes" id="UP001225356">
    <property type="component" value="Unassembled WGS sequence"/>
</dbReference>
<protein>
    <submittedName>
        <fullName evidence="2">Uncharacterized protein</fullName>
    </submittedName>
</protein>
<dbReference type="EMBL" id="JAUSQU010000003">
    <property type="protein sequence ID" value="MDP9850375.1"/>
    <property type="molecule type" value="Genomic_DNA"/>
</dbReference>
<comment type="caution">
    <text evidence="2">The sequence shown here is derived from an EMBL/GenBank/DDBJ whole genome shotgun (WGS) entry which is preliminary data.</text>
</comment>
<feature type="compositionally biased region" description="Polar residues" evidence="1">
    <location>
        <begin position="545"/>
        <end position="567"/>
    </location>
</feature>
<sequence>MSEQPTDDVVGSLRDAMRGLFSSATETATAIAQRRAEAARRAQAESDAAARAYRQRTDAQFRADEILMRPVWTDRWWSRVDGHPEKISEMWEKAAGWAQIQPYAQAVLHHMRDEIAERYGIELPMTPLRGELARLLAAPGASGAEPTLEQELAPAAGRVFSYQIFDAEGMSIRSDPAAFSAEVMVEEGTPLELFAAERFQAYARVRSAGQQSQAQLTGDEVIKVHSGANTITPVALTLTWQQAQEIHERITRRRQQILTGEQDAPPEEVRDALLAERRRLRAELDQHDPAVLRARHQLRLEKEAYGILAREAQPDSATTGSSAADPAHAQNLREELADIALRIHATEAQLRGEDPDQVYQSAMLRQGLDEGWWQTANPEEIAGVWGHVEQWDESVTRAATLERMRENMVTALDAVVNAQATRQEVLIATRLAEAKASGRTAFEATIQRPNVFGVSQIVRHQALILEPGEQPVDAARRAMNAWFGDVSPPYRDKYSISLFVPGAATSHVQNFTFADLQQAPDAEQAHTQPDDIQPSGDPALDTESVPETSPAQPQAPSPDTQATQSHVDSAAEQQRLVAAQLHEQAAAATLSELPDQEAAAAAVNARLGFPDGPRASLAKGRQRRSTASRRPPRSTIPERQRE</sequence>